<evidence type="ECO:0000256" key="2">
    <source>
        <dbReference type="SAM" id="SignalP"/>
    </source>
</evidence>
<evidence type="ECO:0000256" key="1">
    <source>
        <dbReference type="ARBA" id="ARBA00023284"/>
    </source>
</evidence>
<evidence type="ECO:0000313" key="5">
    <source>
        <dbReference type="Proteomes" id="UP000346198"/>
    </source>
</evidence>
<dbReference type="PROSITE" id="PS51352">
    <property type="entry name" value="THIOREDOXIN_2"/>
    <property type="match status" value="1"/>
</dbReference>
<dbReference type="PANTHER" id="PTHR46472">
    <property type="entry name" value="NUCLEOREDOXIN"/>
    <property type="match status" value="1"/>
</dbReference>
<dbReference type="GO" id="GO:0031397">
    <property type="term" value="P:negative regulation of protein ubiquitination"/>
    <property type="evidence" value="ECO:0007669"/>
    <property type="project" value="TreeGrafter"/>
</dbReference>
<dbReference type="RefSeq" id="WP_168433396.1">
    <property type="nucleotide sequence ID" value="NZ_CAAHFH010000002.1"/>
</dbReference>
<dbReference type="SUPFAM" id="SSF52833">
    <property type="entry name" value="Thioredoxin-like"/>
    <property type="match status" value="1"/>
</dbReference>
<name>A0A6C2UN31_9BACT</name>
<dbReference type="PANTHER" id="PTHR46472:SF1">
    <property type="entry name" value="NUCLEOREDOXIN"/>
    <property type="match status" value="1"/>
</dbReference>
<dbReference type="InterPro" id="IPR012336">
    <property type="entry name" value="Thioredoxin-like_fold"/>
</dbReference>
<evidence type="ECO:0000313" key="4">
    <source>
        <dbReference type="EMBL" id="VGO21459.1"/>
    </source>
</evidence>
<dbReference type="GO" id="GO:0004791">
    <property type="term" value="F:thioredoxin-disulfide reductase (NADPH) activity"/>
    <property type="evidence" value="ECO:0007669"/>
    <property type="project" value="TreeGrafter"/>
</dbReference>
<proteinExistence type="predicted"/>
<keyword evidence="5" id="KW-1185">Reference proteome</keyword>
<reference evidence="4 5" key="1">
    <citation type="submission" date="2019-04" db="EMBL/GenBank/DDBJ databases">
        <authorList>
            <person name="Van Vliet M D."/>
        </authorList>
    </citation>
    <scope>NUCLEOTIDE SEQUENCE [LARGE SCALE GENOMIC DNA]</scope>
    <source>
        <strain evidence="4 5">F21</strain>
    </source>
</reference>
<dbReference type="EMBL" id="CAAHFH010000002">
    <property type="protein sequence ID" value="VGO21459.1"/>
    <property type="molecule type" value="Genomic_DNA"/>
</dbReference>
<evidence type="ECO:0000259" key="3">
    <source>
        <dbReference type="PROSITE" id="PS51352"/>
    </source>
</evidence>
<dbReference type="Gene3D" id="3.40.30.10">
    <property type="entry name" value="Glutaredoxin"/>
    <property type="match status" value="1"/>
</dbReference>
<feature type="domain" description="Thioredoxin" evidence="3">
    <location>
        <begin position="19"/>
        <end position="176"/>
    </location>
</feature>
<gene>
    <name evidence="4" type="primary">stoA</name>
    <name evidence="4" type="ORF">SCARR_03532</name>
</gene>
<feature type="signal peptide" evidence="2">
    <location>
        <begin position="1"/>
        <end position="25"/>
    </location>
</feature>
<dbReference type="Pfam" id="PF13905">
    <property type="entry name" value="Thioredoxin_8"/>
    <property type="match status" value="1"/>
</dbReference>
<dbReference type="InterPro" id="IPR036249">
    <property type="entry name" value="Thioredoxin-like_sf"/>
</dbReference>
<dbReference type="PROSITE" id="PS00194">
    <property type="entry name" value="THIOREDOXIN_1"/>
    <property type="match status" value="1"/>
</dbReference>
<sequence length="248" mass="27186">MKTGITILSLTALALLSGCDASKKAAPFAETLRDAAVDAAGNPVKADRLLETDYLLLYFSAHWCPPCQAFTPRLVDFYRTNGGGRLFQTLLVSNDRSQAAMFDYIKETGMPWPAMSFRSRGAKQLTSTYSGDGIPRLVLLNPAGEILSDSFKGREYVGPQSVLDDLKKRLAEQKVNPSEAEKPPSTLAELAKKYRLEGFGQGSEQKAAIINGIFITEGAELDPGIMIERITGTYVEVSYEGNLYRLYP</sequence>
<organism evidence="4 5">
    <name type="scientific">Pontiella sulfatireligans</name>
    <dbReference type="NCBI Taxonomy" id="2750658"/>
    <lineage>
        <taxon>Bacteria</taxon>
        <taxon>Pseudomonadati</taxon>
        <taxon>Kiritimatiellota</taxon>
        <taxon>Kiritimatiellia</taxon>
        <taxon>Kiritimatiellales</taxon>
        <taxon>Pontiellaceae</taxon>
        <taxon>Pontiella</taxon>
    </lineage>
</organism>
<accession>A0A6C2UN31</accession>
<feature type="chain" id="PRO_5025557754" evidence="2">
    <location>
        <begin position="26"/>
        <end position="248"/>
    </location>
</feature>
<dbReference type="InterPro" id="IPR013766">
    <property type="entry name" value="Thioredoxin_domain"/>
</dbReference>
<dbReference type="GO" id="GO:0030178">
    <property type="term" value="P:negative regulation of Wnt signaling pathway"/>
    <property type="evidence" value="ECO:0007669"/>
    <property type="project" value="TreeGrafter"/>
</dbReference>
<protein>
    <submittedName>
        <fullName evidence="4">Sporulation thiol-disulfide oxidoreductase A</fullName>
    </submittedName>
</protein>
<dbReference type="AlphaFoldDB" id="A0A6C2UN31"/>
<dbReference type="InterPro" id="IPR017937">
    <property type="entry name" value="Thioredoxin_CS"/>
</dbReference>
<dbReference type="Proteomes" id="UP000346198">
    <property type="component" value="Unassembled WGS sequence"/>
</dbReference>
<keyword evidence="1" id="KW-0676">Redox-active center</keyword>
<dbReference type="PROSITE" id="PS51257">
    <property type="entry name" value="PROKAR_LIPOPROTEIN"/>
    <property type="match status" value="1"/>
</dbReference>
<keyword evidence="2" id="KW-0732">Signal</keyword>